<dbReference type="Pfam" id="PF02472">
    <property type="entry name" value="ExbD"/>
    <property type="match status" value="1"/>
</dbReference>
<comment type="caution">
    <text evidence="9">The sequence shown here is derived from an EMBL/GenBank/DDBJ whole genome shotgun (WGS) entry which is preliminary data.</text>
</comment>
<evidence type="ECO:0000313" key="10">
    <source>
        <dbReference type="Proteomes" id="UP000241229"/>
    </source>
</evidence>
<gene>
    <name evidence="9" type="ORF">C7I84_19250</name>
</gene>
<keyword evidence="5 8" id="KW-1133">Transmembrane helix</keyword>
<keyword evidence="4 7" id="KW-0812">Transmembrane</keyword>
<evidence type="ECO:0008006" key="11">
    <source>
        <dbReference type="Google" id="ProtNLM"/>
    </source>
</evidence>
<feature type="transmembrane region" description="Helical" evidence="8">
    <location>
        <begin position="20"/>
        <end position="38"/>
    </location>
</feature>
<name>A0A2P7S3J4_9HYPH</name>
<comment type="similarity">
    <text evidence="2 7">Belongs to the ExbD/TolR family.</text>
</comment>
<sequence length="145" mass="14967">MAEQPGAILPRPLRRRRPSFVLTSLIDVIFLLVIFFMVSSQIVPFSLLPLGPLAAEGPAAGAPETRSAPPIAVRILAGRVAIGGDSIAMAEVGDAFAALKAQGATSILLMPATTATVQDVVTVLEASRQAALGNVTVLGRRSDAP</sequence>
<dbReference type="GO" id="GO:0005886">
    <property type="term" value="C:plasma membrane"/>
    <property type="evidence" value="ECO:0007669"/>
    <property type="project" value="UniProtKB-SubCell"/>
</dbReference>
<dbReference type="OrthoDB" id="5456447at2"/>
<evidence type="ECO:0000256" key="7">
    <source>
        <dbReference type="RuleBase" id="RU003879"/>
    </source>
</evidence>
<evidence type="ECO:0000256" key="6">
    <source>
        <dbReference type="ARBA" id="ARBA00023136"/>
    </source>
</evidence>
<accession>A0A2P7S3J4</accession>
<evidence type="ECO:0000313" key="9">
    <source>
        <dbReference type="EMBL" id="PSJ57011.1"/>
    </source>
</evidence>
<reference evidence="9 10" key="1">
    <citation type="submission" date="2018-03" db="EMBL/GenBank/DDBJ databases">
        <title>The draft genome of Mesorhizobium sp. 6GN-30.</title>
        <authorList>
            <person name="Liu L."/>
            <person name="Li L."/>
            <person name="Wang T."/>
            <person name="Zhang X."/>
            <person name="Liang L."/>
        </authorList>
    </citation>
    <scope>NUCLEOTIDE SEQUENCE [LARGE SCALE GENOMIC DNA]</scope>
    <source>
        <strain evidence="9 10">6GN30</strain>
    </source>
</reference>
<proteinExistence type="inferred from homology"/>
<organism evidence="9 10">
    <name type="scientific">Kumtagia ephedrae</name>
    <dbReference type="NCBI Taxonomy" id="2116701"/>
    <lineage>
        <taxon>Bacteria</taxon>
        <taxon>Pseudomonadati</taxon>
        <taxon>Pseudomonadota</taxon>
        <taxon>Alphaproteobacteria</taxon>
        <taxon>Hyphomicrobiales</taxon>
        <taxon>Phyllobacteriaceae</taxon>
        <taxon>Kumtagia</taxon>
    </lineage>
</organism>
<dbReference type="AlphaFoldDB" id="A0A2P7S3J4"/>
<keyword evidence="7" id="KW-0813">Transport</keyword>
<evidence type="ECO:0000256" key="5">
    <source>
        <dbReference type="ARBA" id="ARBA00022989"/>
    </source>
</evidence>
<evidence type="ECO:0000256" key="4">
    <source>
        <dbReference type="ARBA" id="ARBA00022692"/>
    </source>
</evidence>
<dbReference type="Proteomes" id="UP000241229">
    <property type="component" value="Unassembled WGS sequence"/>
</dbReference>
<evidence type="ECO:0000256" key="8">
    <source>
        <dbReference type="SAM" id="Phobius"/>
    </source>
</evidence>
<dbReference type="InterPro" id="IPR003400">
    <property type="entry name" value="ExbD"/>
</dbReference>
<dbReference type="GO" id="GO:0015031">
    <property type="term" value="P:protein transport"/>
    <property type="evidence" value="ECO:0007669"/>
    <property type="project" value="UniProtKB-KW"/>
</dbReference>
<protein>
    <recommendedName>
        <fullName evidence="11">Biopolymer transporter ExbD</fullName>
    </recommendedName>
</protein>
<dbReference type="EMBL" id="PXYK01000019">
    <property type="protein sequence ID" value="PSJ57011.1"/>
    <property type="molecule type" value="Genomic_DNA"/>
</dbReference>
<dbReference type="RefSeq" id="WP_106773838.1">
    <property type="nucleotide sequence ID" value="NZ_PXYK01000019.1"/>
</dbReference>
<keyword evidence="3" id="KW-1003">Cell membrane</keyword>
<keyword evidence="10" id="KW-1185">Reference proteome</keyword>
<evidence type="ECO:0000256" key="1">
    <source>
        <dbReference type="ARBA" id="ARBA00004162"/>
    </source>
</evidence>
<keyword evidence="7" id="KW-0653">Protein transport</keyword>
<comment type="subcellular location">
    <subcellularLocation>
        <location evidence="1">Cell membrane</location>
        <topology evidence="1">Single-pass membrane protein</topology>
    </subcellularLocation>
    <subcellularLocation>
        <location evidence="7">Cell membrane</location>
        <topology evidence="7">Single-pass type II membrane protein</topology>
    </subcellularLocation>
</comment>
<dbReference type="GO" id="GO:0022857">
    <property type="term" value="F:transmembrane transporter activity"/>
    <property type="evidence" value="ECO:0007669"/>
    <property type="project" value="InterPro"/>
</dbReference>
<keyword evidence="6 8" id="KW-0472">Membrane</keyword>
<evidence type="ECO:0000256" key="3">
    <source>
        <dbReference type="ARBA" id="ARBA00022475"/>
    </source>
</evidence>
<evidence type="ECO:0000256" key="2">
    <source>
        <dbReference type="ARBA" id="ARBA00005811"/>
    </source>
</evidence>